<evidence type="ECO:0000313" key="2">
    <source>
        <dbReference type="EMBL" id="MBZ5712777.1"/>
    </source>
</evidence>
<name>A0ABS7TWY6_9BACT</name>
<dbReference type="Proteomes" id="UP001139031">
    <property type="component" value="Unassembled WGS sequence"/>
</dbReference>
<dbReference type="PROSITE" id="PS51257">
    <property type="entry name" value="PROKAR_LIPOPROTEIN"/>
    <property type="match status" value="1"/>
</dbReference>
<evidence type="ECO:0000313" key="3">
    <source>
        <dbReference type="Proteomes" id="UP001139031"/>
    </source>
</evidence>
<dbReference type="EMBL" id="JAIRAU010000035">
    <property type="protein sequence ID" value="MBZ5712777.1"/>
    <property type="molecule type" value="Genomic_DNA"/>
</dbReference>
<gene>
    <name evidence="2" type="ORF">K7C98_26340</name>
</gene>
<accession>A0ABS7TWY6</accession>
<evidence type="ECO:0000256" key="1">
    <source>
        <dbReference type="SAM" id="MobiDB-lite"/>
    </source>
</evidence>
<organism evidence="2 3">
    <name type="scientific">Nannocystis pusilla</name>
    <dbReference type="NCBI Taxonomy" id="889268"/>
    <lineage>
        <taxon>Bacteria</taxon>
        <taxon>Pseudomonadati</taxon>
        <taxon>Myxococcota</taxon>
        <taxon>Polyangia</taxon>
        <taxon>Nannocystales</taxon>
        <taxon>Nannocystaceae</taxon>
        <taxon>Nannocystis</taxon>
    </lineage>
</organism>
<feature type="compositionally biased region" description="Low complexity" evidence="1">
    <location>
        <begin position="26"/>
        <end position="49"/>
    </location>
</feature>
<feature type="region of interest" description="Disordered" evidence="1">
    <location>
        <begin position="18"/>
        <end position="56"/>
    </location>
</feature>
<reference evidence="2" key="1">
    <citation type="submission" date="2021-08" db="EMBL/GenBank/DDBJ databases">
        <authorList>
            <person name="Stevens D.C."/>
        </authorList>
    </citation>
    <scope>NUCLEOTIDE SEQUENCE</scope>
    <source>
        <strain evidence="2">DSM 53165</strain>
    </source>
</reference>
<protein>
    <submittedName>
        <fullName evidence="2">Uncharacterized protein</fullName>
    </submittedName>
</protein>
<dbReference type="RefSeq" id="WP_224194532.1">
    <property type="nucleotide sequence ID" value="NZ_JAIRAU010000035.1"/>
</dbReference>
<sequence length="212" mass="22415">MRRLFPALLGLAAACTDRPIGEDSETGATTSTTSTATTTTEVPTSGSGEPDTTTEAAEPCLEHSYSDPDPDAWMLTCGLPELCAGDEPLVFITSSDDILDPGEVQVDDLQRARCMAAALRDRSPGQIAWWHVADVVVRLSPVSLEIAGDRALAHSVADNVHGSQPNVHEAVYPLRPPEFFAACAEGDALAVWLCLMDSVEPTCLPGPLACPE</sequence>
<comment type="caution">
    <text evidence="2">The sequence shown here is derived from an EMBL/GenBank/DDBJ whole genome shotgun (WGS) entry which is preliminary data.</text>
</comment>
<keyword evidence="3" id="KW-1185">Reference proteome</keyword>
<proteinExistence type="predicted"/>